<comment type="catalytic activity">
    <reaction evidence="14">
        <text>L-asparagine(in) + Na(+)(in) = L-asparagine(out) + Na(+)(out)</text>
        <dbReference type="Rhea" id="RHEA:71383"/>
        <dbReference type="ChEBI" id="CHEBI:29101"/>
        <dbReference type="ChEBI" id="CHEBI:58048"/>
    </reaction>
</comment>
<feature type="transmembrane region" description="Helical" evidence="19">
    <location>
        <begin position="423"/>
        <end position="443"/>
    </location>
</feature>
<evidence type="ECO:0000256" key="4">
    <source>
        <dbReference type="ARBA" id="ARBA00022448"/>
    </source>
</evidence>
<evidence type="ECO:0000256" key="13">
    <source>
        <dbReference type="ARBA" id="ARBA00023273"/>
    </source>
</evidence>
<dbReference type="OrthoDB" id="438545at2759"/>
<dbReference type="PANTHER" id="PTHR22950">
    <property type="entry name" value="AMINO ACID TRANSPORTER"/>
    <property type="match status" value="1"/>
</dbReference>
<evidence type="ECO:0000259" key="20">
    <source>
        <dbReference type="Pfam" id="PF01490"/>
    </source>
</evidence>
<comment type="catalytic activity">
    <reaction evidence="15">
        <text>L-glutamine(in) + Na(+)(in) = L-glutamine(out) + Na(+)(out)</text>
        <dbReference type="Rhea" id="RHEA:68236"/>
        <dbReference type="ChEBI" id="CHEBI:29101"/>
        <dbReference type="ChEBI" id="CHEBI:58359"/>
    </reaction>
</comment>
<evidence type="ECO:0000256" key="12">
    <source>
        <dbReference type="ARBA" id="ARBA00023228"/>
    </source>
</evidence>
<reference evidence="22" key="1">
    <citation type="journal article" date="2014" name="PLoS ONE">
        <title>The genome and linkage map of the northern pike (Esox lucius): conserved synteny revealed between the salmonid sister group and the Neoteleostei.</title>
        <authorList>
            <person name="Rondeau E.B."/>
            <person name="Minkley D.R."/>
            <person name="Leong J.S."/>
            <person name="Messmer A.M."/>
            <person name="Jantzen J.R."/>
            <person name="von Schalburg K.R."/>
            <person name="Lemon C."/>
            <person name="Bird N.H."/>
            <person name="Koop B.F."/>
        </authorList>
    </citation>
    <scope>NUCLEOTIDE SEQUENCE</scope>
</reference>
<dbReference type="RefSeq" id="XP_010878024.1">
    <property type="nucleotide sequence ID" value="XM_010879722.3"/>
</dbReference>
<keyword evidence="4" id="KW-0813">Transport</keyword>
<evidence type="ECO:0000256" key="9">
    <source>
        <dbReference type="ARBA" id="ARBA00023065"/>
    </source>
</evidence>
<proteinExistence type="inferred from homology"/>
<feature type="transmembrane region" description="Helical" evidence="19">
    <location>
        <begin position="201"/>
        <end position="220"/>
    </location>
</feature>
<dbReference type="CTD" id="55238"/>
<keyword evidence="9" id="KW-0406">Ion transport</keyword>
<evidence type="ECO:0000256" key="17">
    <source>
        <dbReference type="ARBA" id="ARBA00042869"/>
    </source>
</evidence>
<feature type="transmembrane region" description="Helical" evidence="19">
    <location>
        <begin position="318"/>
        <end position="339"/>
    </location>
</feature>
<keyword evidence="11" id="KW-0739">Sodium transport</keyword>
<keyword evidence="6" id="KW-0029">Amino-acid transport</keyword>
<evidence type="ECO:0000256" key="19">
    <source>
        <dbReference type="SAM" id="Phobius"/>
    </source>
</evidence>
<comment type="similarity">
    <text evidence="3">Belongs to the amino acid/polyamine transporter 2 family.</text>
</comment>
<evidence type="ECO:0000256" key="16">
    <source>
        <dbReference type="ARBA" id="ARBA00039331"/>
    </source>
</evidence>
<feature type="transmembrane region" description="Helical" evidence="19">
    <location>
        <begin position="367"/>
        <end position="384"/>
    </location>
</feature>
<dbReference type="OMA" id="FAFTGHQ"/>
<keyword evidence="7 19" id="KW-1133">Transmembrane helix</keyword>
<keyword evidence="13" id="KW-0966">Cell projection</keyword>
<keyword evidence="12" id="KW-0458">Lysosome</keyword>
<dbReference type="InParanoid" id="A0A3P8ZXR4"/>
<evidence type="ECO:0000256" key="3">
    <source>
        <dbReference type="ARBA" id="ARBA00008066"/>
    </source>
</evidence>
<dbReference type="PANTHER" id="PTHR22950:SF192">
    <property type="entry name" value="SODIUM-COUPLED NEUTRAL AMINO ACID TRANSPORTER 7"/>
    <property type="match status" value="1"/>
</dbReference>
<dbReference type="FunFam" id="1.20.1740.10:FF:000038">
    <property type="entry name" value="Putative sodium-coupled neutral amino acid transporter 7"/>
    <property type="match status" value="1"/>
</dbReference>
<dbReference type="GO" id="GO:0015182">
    <property type="term" value="F:L-asparagine transmembrane transporter activity"/>
    <property type="evidence" value="ECO:0007669"/>
    <property type="project" value="TreeGrafter"/>
</dbReference>
<dbReference type="InterPro" id="IPR013057">
    <property type="entry name" value="AA_transpt_TM"/>
</dbReference>
<evidence type="ECO:0000313" key="21">
    <source>
        <dbReference type="Ensembl" id="ENSELUP00000033274.1"/>
    </source>
</evidence>
<keyword evidence="22" id="KW-1185">Reference proteome</keyword>
<sequence length="462" mass="50040">MAINSSVGDWVEAGSEDAGERAWLLQSPSVESVRPSGSDREGRGGVSAMAAVFIVVNAALGAGLLNFPAAFNMAGGVTAGVVLQMFMLIFIISGLVILAYCSQVSNEGTYQEVVRASCGKVTGVICEVAIAVYTFGTCIAFFIVIGDQLDRLIAAITHLPDGAVGGHWYLDRKFTICVIGILVILPLSIPKEIGFQKYASALSVIGTWYVTIVIVLKYVWPDKEMTPGYIPTSPSSWSAVLNAMPTICFGFQCHVSSVPVFNTMRSSEIRSWGVVVTVGMIICLFVYTGTGVCGFLTFGANVSQDILMSYPPNDIAVAIARAFIVVCVVTSYPILHFCGRAVLEGLWLRFQGEQVEVCVRREGRRRLLQTLVWFTLTLILALFIPDIGRVISLIGGLAACFIFVFPGLCLIQAKLSETEVRTTSWYAIVVYGVVMVTIGAFIFGQTTTNSIYQDVIHHLNRQ</sequence>
<evidence type="ECO:0000256" key="5">
    <source>
        <dbReference type="ARBA" id="ARBA00022692"/>
    </source>
</evidence>
<reference evidence="21" key="2">
    <citation type="submission" date="2020-02" db="EMBL/GenBank/DDBJ databases">
        <title>Esox lucius (northern pike) genome, fEsoLuc1, primary haplotype.</title>
        <authorList>
            <person name="Myers G."/>
            <person name="Karagic N."/>
            <person name="Meyer A."/>
            <person name="Pippel M."/>
            <person name="Reichard M."/>
            <person name="Winkler S."/>
            <person name="Tracey A."/>
            <person name="Sims Y."/>
            <person name="Howe K."/>
            <person name="Rhie A."/>
            <person name="Formenti G."/>
            <person name="Durbin R."/>
            <person name="Fedrigo O."/>
            <person name="Jarvis E.D."/>
        </authorList>
    </citation>
    <scope>NUCLEOTIDE SEQUENCE [LARGE SCALE GENOMIC DNA]</scope>
</reference>
<feature type="transmembrane region" description="Helical" evidence="19">
    <location>
        <begin position="273"/>
        <end position="298"/>
    </location>
</feature>
<reference evidence="21" key="4">
    <citation type="submission" date="2025-09" db="UniProtKB">
        <authorList>
            <consortium name="Ensembl"/>
        </authorList>
    </citation>
    <scope>IDENTIFICATION</scope>
</reference>
<evidence type="ECO:0000256" key="18">
    <source>
        <dbReference type="ARBA" id="ARBA00045740"/>
    </source>
</evidence>
<evidence type="ECO:0000256" key="1">
    <source>
        <dbReference type="ARBA" id="ARBA00004155"/>
    </source>
</evidence>
<evidence type="ECO:0000256" key="2">
    <source>
        <dbReference type="ARBA" id="ARBA00004489"/>
    </source>
</evidence>
<keyword evidence="5 19" id="KW-0812">Transmembrane</keyword>
<gene>
    <name evidence="21" type="primary">SLC38A7</name>
</gene>
<evidence type="ECO:0000313" key="22">
    <source>
        <dbReference type="Proteomes" id="UP000265140"/>
    </source>
</evidence>
<feature type="transmembrane region" description="Helical" evidence="19">
    <location>
        <begin position="240"/>
        <end position="261"/>
    </location>
</feature>
<comment type="subcellular location">
    <subcellularLocation>
        <location evidence="2">Cell projection</location>
        <location evidence="2">Axon</location>
    </subcellularLocation>
    <subcellularLocation>
        <location evidence="1">Lysosome membrane</location>
        <topology evidence="1">Multi-pass membrane protein</topology>
    </subcellularLocation>
</comment>
<organism evidence="21 22">
    <name type="scientific">Esox lucius</name>
    <name type="common">Northern pike</name>
    <dbReference type="NCBI Taxonomy" id="8010"/>
    <lineage>
        <taxon>Eukaryota</taxon>
        <taxon>Metazoa</taxon>
        <taxon>Chordata</taxon>
        <taxon>Craniata</taxon>
        <taxon>Vertebrata</taxon>
        <taxon>Euteleostomi</taxon>
        <taxon>Actinopterygii</taxon>
        <taxon>Neopterygii</taxon>
        <taxon>Teleostei</taxon>
        <taxon>Protacanthopterygii</taxon>
        <taxon>Esociformes</taxon>
        <taxon>Esocidae</taxon>
        <taxon>Esox</taxon>
    </lineage>
</organism>
<dbReference type="Proteomes" id="UP000265140">
    <property type="component" value="Chromosome 2"/>
</dbReference>
<evidence type="ECO:0000256" key="8">
    <source>
        <dbReference type="ARBA" id="ARBA00023053"/>
    </source>
</evidence>
<evidence type="ECO:0000256" key="7">
    <source>
        <dbReference type="ARBA" id="ARBA00022989"/>
    </source>
</evidence>
<evidence type="ECO:0000256" key="6">
    <source>
        <dbReference type="ARBA" id="ARBA00022970"/>
    </source>
</evidence>
<keyword evidence="8" id="KW-0915">Sodium</keyword>
<dbReference type="FunCoup" id="A0A3P8ZXR4">
    <property type="interactions" value="28"/>
</dbReference>
<dbReference type="GeneTree" id="ENSGT00940000158136"/>
<feature type="transmembrane region" description="Helical" evidence="19">
    <location>
        <begin position="77"/>
        <end position="100"/>
    </location>
</feature>
<dbReference type="STRING" id="8010.ENSELUP00000033274"/>
<dbReference type="GO" id="GO:0030424">
    <property type="term" value="C:axon"/>
    <property type="evidence" value="ECO:0007669"/>
    <property type="project" value="UniProtKB-SubCell"/>
</dbReference>
<accession>A0A3P8ZXR4</accession>
<protein>
    <recommendedName>
        <fullName evidence="16">Sodium-coupled neutral amino acid transporter 7</fullName>
    </recommendedName>
    <alternativeName>
        <fullName evidence="17">Solute carrier family 38 member 7</fullName>
    </alternativeName>
</protein>
<dbReference type="GO" id="GO:0006814">
    <property type="term" value="P:sodium ion transport"/>
    <property type="evidence" value="ECO:0007669"/>
    <property type="project" value="UniProtKB-KW"/>
</dbReference>
<feature type="transmembrane region" description="Helical" evidence="19">
    <location>
        <begin position="121"/>
        <end position="145"/>
    </location>
</feature>
<dbReference type="GO" id="GO:0005765">
    <property type="term" value="C:lysosomal membrane"/>
    <property type="evidence" value="ECO:0007669"/>
    <property type="project" value="UniProtKB-SubCell"/>
</dbReference>
<dbReference type="GO" id="GO:0015186">
    <property type="term" value="F:L-glutamine transmembrane transporter activity"/>
    <property type="evidence" value="ECO:0007669"/>
    <property type="project" value="TreeGrafter"/>
</dbReference>
<feature type="transmembrane region" description="Helical" evidence="19">
    <location>
        <begin position="173"/>
        <end position="189"/>
    </location>
</feature>
<feature type="transmembrane region" description="Helical" evidence="19">
    <location>
        <begin position="44"/>
        <end position="65"/>
    </location>
</feature>
<evidence type="ECO:0000256" key="15">
    <source>
        <dbReference type="ARBA" id="ARBA00034242"/>
    </source>
</evidence>
<dbReference type="AlphaFoldDB" id="A0A3P8ZXR4"/>
<name>A0A3P8ZXR4_ESOLU</name>
<feature type="domain" description="Amino acid transporter transmembrane" evidence="20">
    <location>
        <begin position="46"/>
        <end position="444"/>
    </location>
</feature>
<dbReference type="Ensembl" id="ENSELUT00000001093.3">
    <property type="protein sequence ID" value="ENSELUP00000033274.1"/>
    <property type="gene ID" value="ENSELUG00000011478.3"/>
</dbReference>
<feature type="transmembrane region" description="Helical" evidence="19">
    <location>
        <begin position="390"/>
        <end position="411"/>
    </location>
</feature>
<dbReference type="KEGG" id="els:105016116"/>
<evidence type="ECO:0000256" key="14">
    <source>
        <dbReference type="ARBA" id="ARBA00034241"/>
    </source>
</evidence>
<dbReference type="Bgee" id="ENSELUG00000011478">
    <property type="expression patterns" value="Expressed in ovary and 15 other cell types or tissues"/>
</dbReference>
<keyword evidence="10 19" id="KW-0472">Membrane</keyword>
<dbReference type="Pfam" id="PF01490">
    <property type="entry name" value="Aa_trans"/>
    <property type="match status" value="1"/>
</dbReference>
<evidence type="ECO:0000256" key="11">
    <source>
        <dbReference type="ARBA" id="ARBA00023201"/>
    </source>
</evidence>
<reference evidence="21" key="3">
    <citation type="submission" date="2025-08" db="UniProtKB">
        <authorList>
            <consortium name="Ensembl"/>
        </authorList>
    </citation>
    <scope>IDENTIFICATION</scope>
</reference>
<dbReference type="GeneID" id="105016116"/>
<evidence type="ECO:0000256" key="10">
    <source>
        <dbReference type="ARBA" id="ARBA00023136"/>
    </source>
</evidence>
<comment type="function">
    <text evidence="18">Symporter that selectively cotransports sodium ions and amino acids, such as L-glutamine and L-asparagine from the lysosome into the cytoplasm and may participates in mTORC1 activation. The transport activity requires an acidic lysosomal lumen.</text>
</comment>